<evidence type="ECO:0000259" key="2">
    <source>
        <dbReference type="PROSITE" id="PS51279"/>
    </source>
</evidence>
<name>A0A8J4LMF1_9CHLO</name>
<evidence type="ECO:0000313" key="4">
    <source>
        <dbReference type="Proteomes" id="UP000722791"/>
    </source>
</evidence>
<evidence type="ECO:0000256" key="1">
    <source>
        <dbReference type="SAM" id="MobiDB-lite"/>
    </source>
</evidence>
<dbReference type="Pfam" id="PF07572">
    <property type="entry name" value="BCNT"/>
    <property type="match status" value="1"/>
</dbReference>
<sequence length="363" mass="38358">MAGFLNSSLPSDDEEDDDYNPAADNTAEREDLPQTAAQGRGAARKKRRRGAAVPITGGEDGGGEDDGDGDDNNDDDDDDDAEAQVELDARVLAKQAKVASLWQQINARAAANGSGTQRLPSASVNLAALCRSTLGAKKPKRAEQDAIWMRSLGLLRPSKPVNTASLWPGQQQQQPAAAAAAPAVAAEAGGGSASTSPPSSRGGTPGPGTFSEDKRAVAAAALAAARDATTAGSRLGKVAVTEVRRFAGKDIQVTMHVDKDSKEAQKAAARAAAPPPPPASSGLDAVLAEIEKKKKVSVLDKTKADWSEYKAANTEVDEELETYKRSGEQYLDKQNFLKRAELREYEKERDLRLASDVRTRGRL</sequence>
<dbReference type="PANTHER" id="PTHR48295:SF1">
    <property type="entry name" value="SWR1-COMPLEX PROTEIN 5"/>
    <property type="match status" value="1"/>
</dbReference>
<feature type="region of interest" description="Disordered" evidence="1">
    <location>
        <begin position="260"/>
        <end position="282"/>
    </location>
</feature>
<feature type="compositionally biased region" description="Low complexity" evidence="1">
    <location>
        <begin position="1"/>
        <end position="10"/>
    </location>
</feature>
<evidence type="ECO:0000313" key="3">
    <source>
        <dbReference type="EMBL" id="GIM03444.1"/>
    </source>
</evidence>
<dbReference type="PROSITE" id="PS51279">
    <property type="entry name" value="BCNT_C"/>
    <property type="match status" value="1"/>
</dbReference>
<feature type="region of interest" description="Disordered" evidence="1">
    <location>
        <begin position="162"/>
        <end position="211"/>
    </location>
</feature>
<dbReference type="InterPro" id="IPR011421">
    <property type="entry name" value="BCNT-C"/>
</dbReference>
<feature type="domain" description="BCNT-C" evidence="2">
    <location>
        <begin position="277"/>
        <end position="358"/>
    </location>
</feature>
<gene>
    <name evidence="3" type="ORF">Vretimale_8216</name>
</gene>
<feature type="compositionally biased region" description="Low complexity" evidence="1">
    <location>
        <begin position="168"/>
        <end position="202"/>
    </location>
</feature>
<dbReference type="PANTHER" id="PTHR48295">
    <property type="entry name" value="CRANIOFACIAL DEVELOPMENT PROTEIN 1"/>
    <property type="match status" value="1"/>
</dbReference>
<accession>A0A8J4LMF1</accession>
<protein>
    <recommendedName>
        <fullName evidence="2">BCNT-C domain-containing protein</fullName>
    </recommendedName>
</protein>
<feature type="region of interest" description="Disordered" evidence="1">
    <location>
        <begin position="1"/>
        <end position="82"/>
    </location>
</feature>
<organism evidence="3 4">
    <name type="scientific">Volvox reticuliferus</name>
    <dbReference type="NCBI Taxonomy" id="1737510"/>
    <lineage>
        <taxon>Eukaryota</taxon>
        <taxon>Viridiplantae</taxon>
        <taxon>Chlorophyta</taxon>
        <taxon>core chlorophytes</taxon>
        <taxon>Chlorophyceae</taxon>
        <taxon>CS clade</taxon>
        <taxon>Chlamydomonadales</taxon>
        <taxon>Volvocaceae</taxon>
        <taxon>Volvox</taxon>
    </lineage>
</organism>
<dbReference type="AlphaFoldDB" id="A0A8J4LMF1"/>
<comment type="caution">
    <text evidence="3">The sequence shown here is derived from an EMBL/GenBank/DDBJ whole genome shotgun (WGS) entry which is preliminary data.</text>
</comment>
<dbReference type="InterPro" id="IPR027124">
    <property type="entry name" value="Swc5/CFDP1/2"/>
</dbReference>
<reference evidence="3" key="1">
    <citation type="journal article" date="2021" name="Proc. Natl. Acad. Sci. U.S.A.">
        <title>Three genomes in the algal genus Volvox reveal the fate of a haploid sex-determining region after a transition to homothallism.</title>
        <authorList>
            <person name="Yamamoto K."/>
            <person name="Hamaji T."/>
            <person name="Kawai-Toyooka H."/>
            <person name="Matsuzaki R."/>
            <person name="Takahashi F."/>
            <person name="Nishimura Y."/>
            <person name="Kawachi M."/>
            <person name="Noguchi H."/>
            <person name="Minakuchi Y."/>
            <person name="Umen J.G."/>
            <person name="Toyoda A."/>
            <person name="Nozaki H."/>
        </authorList>
    </citation>
    <scope>NUCLEOTIDE SEQUENCE</scope>
    <source>
        <strain evidence="3">NIES-3785</strain>
    </source>
</reference>
<dbReference type="EMBL" id="BNCQ01000014">
    <property type="protein sequence ID" value="GIM03444.1"/>
    <property type="molecule type" value="Genomic_DNA"/>
</dbReference>
<dbReference type="Proteomes" id="UP000722791">
    <property type="component" value="Unassembled WGS sequence"/>
</dbReference>
<feature type="compositionally biased region" description="Acidic residues" evidence="1">
    <location>
        <begin position="61"/>
        <end position="82"/>
    </location>
</feature>
<proteinExistence type="predicted"/>